<dbReference type="Gene3D" id="1.10.10.60">
    <property type="entry name" value="Homeodomain-like"/>
    <property type="match status" value="1"/>
</dbReference>
<reference evidence="7 8" key="1">
    <citation type="submission" date="2017-08" db="EMBL/GenBank/DDBJ databases">
        <title>Infants hospitalized years apart are colonized by the same room-sourced microbial strains.</title>
        <authorList>
            <person name="Brooks B."/>
            <person name="Olm M.R."/>
            <person name="Firek B.A."/>
            <person name="Baker R."/>
            <person name="Thomas B.C."/>
            <person name="Morowitz M.J."/>
            <person name="Banfield J.F."/>
        </authorList>
    </citation>
    <scope>NUCLEOTIDE SEQUENCE [LARGE SCALE GENOMIC DNA]</scope>
    <source>
        <strain evidence="7">S2_003_000_R2_11</strain>
    </source>
</reference>
<evidence type="ECO:0000256" key="3">
    <source>
        <dbReference type="ARBA" id="ARBA00023012"/>
    </source>
</evidence>
<dbReference type="EMBL" id="QFQS01000001">
    <property type="protein sequence ID" value="PZR00859.1"/>
    <property type="molecule type" value="Genomic_DNA"/>
</dbReference>
<dbReference type="AlphaFoldDB" id="A0A2W5SCQ2"/>
<dbReference type="GO" id="GO:0005524">
    <property type="term" value="F:ATP binding"/>
    <property type="evidence" value="ECO:0007669"/>
    <property type="project" value="UniProtKB-KW"/>
</dbReference>
<comment type="caution">
    <text evidence="7">The sequence shown here is derived from an EMBL/GenBank/DDBJ whole genome shotgun (WGS) entry which is preliminary data.</text>
</comment>
<protein>
    <recommendedName>
        <fullName evidence="6">Sigma-54 factor interaction domain-containing protein</fullName>
    </recommendedName>
</protein>
<dbReference type="GO" id="GO:0000160">
    <property type="term" value="P:phosphorelay signal transduction system"/>
    <property type="evidence" value="ECO:0007669"/>
    <property type="project" value="UniProtKB-KW"/>
</dbReference>
<name>A0A2W5SCQ2_CERSP</name>
<dbReference type="Gene3D" id="1.10.8.60">
    <property type="match status" value="1"/>
</dbReference>
<dbReference type="GO" id="GO:0043565">
    <property type="term" value="F:sequence-specific DNA binding"/>
    <property type="evidence" value="ECO:0007669"/>
    <property type="project" value="InterPro"/>
</dbReference>
<feature type="domain" description="Sigma-54 factor interaction" evidence="6">
    <location>
        <begin position="3"/>
        <end position="196"/>
    </location>
</feature>
<dbReference type="PRINTS" id="PR01590">
    <property type="entry name" value="HTHFIS"/>
</dbReference>
<dbReference type="InterPro" id="IPR002197">
    <property type="entry name" value="HTH_Fis"/>
</dbReference>
<dbReference type="InterPro" id="IPR002078">
    <property type="entry name" value="Sigma_54_int"/>
</dbReference>
<keyword evidence="4" id="KW-0805">Transcription regulation</keyword>
<organism evidence="7 8">
    <name type="scientific">Cereibacter sphaeroides</name>
    <name type="common">Rhodobacter sphaeroides</name>
    <dbReference type="NCBI Taxonomy" id="1063"/>
    <lineage>
        <taxon>Bacteria</taxon>
        <taxon>Pseudomonadati</taxon>
        <taxon>Pseudomonadota</taxon>
        <taxon>Alphaproteobacteria</taxon>
        <taxon>Rhodobacterales</taxon>
        <taxon>Paracoccaceae</taxon>
        <taxon>Cereibacter</taxon>
    </lineage>
</organism>
<dbReference type="PROSITE" id="PS50045">
    <property type="entry name" value="SIGMA54_INTERACT_4"/>
    <property type="match status" value="1"/>
</dbReference>
<dbReference type="Pfam" id="PF14532">
    <property type="entry name" value="Sigma54_activ_2"/>
    <property type="match status" value="1"/>
</dbReference>
<accession>A0A2W5SCQ2</accession>
<keyword evidence="2" id="KW-0067">ATP-binding</keyword>
<dbReference type="InterPro" id="IPR027417">
    <property type="entry name" value="P-loop_NTPase"/>
</dbReference>
<evidence type="ECO:0000259" key="6">
    <source>
        <dbReference type="PROSITE" id="PS50045"/>
    </source>
</evidence>
<keyword evidence="5" id="KW-0804">Transcription</keyword>
<evidence type="ECO:0000256" key="5">
    <source>
        <dbReference type="ARBA" id="ARBA00023163"/>
    </source>
</evidence>
<evidence type="ECO:0000313" key="7">
    <source>
        <dbReference type="EMBL" id="PZR00859.1"/>
    </source>
</evidence>
<gene>
    <name evidence="7" type="ORF">DI533_10150</name>
</gene>
<dbReference type="Pfam" id="PF25601">
    <property type="entry name" value="AAA_lid_14"/>
    <property type="match status" value="1"/>
</dbReference>
<dbReference type="Proteomes" id="UP000248975">
    <property type="component" value="Unassembled WGS sequence"/>
</dbReference>
<sequence>MPGSGISPAARTVDRQAVEAAMRATPVLIRGGPGLGKTRLARRIHEGSDRSAAPFAIADAQRAPLCWQELQSAALTAGEGSLLIVGIDRLGPELQDFVMAMLSAPPFRLMATAGSARDTLRPDLDAALRAHEIVVPPLVDRPEDTVWLAARLFPALNARRPAPLVGITASAEDAIRAYDWPGNGRELRARLLRAVEAATGEMILPADLFPEWAGDEAIRPLSEVRDTAERVQIAAALERTQGQTAEAAKLLRVSRTTLWEKMQKLGL</sequence>
<dbReference type="Gene3D" id="3.40.50.300">
    <property type="entry name" value="P-loop containing nucleotide triphosphate hydrolases"/>
    <property type="match status" value="1"/>
</dbReference>
<dbReference type="InterPro" id="IPR009057">
    <property type="entry name" value="Homeodomain-like_sf"/>
</dbReference>
<dbReference type="GO" id="GO:0006355">
    <property type="term" value="P:regulation of DNA-templated transcription"/>
    <property type="evidence" value="ECO:0007669"/>
    <property type="project" value="InterPro"/>
</dbReference>
<dbReference type="SUPFAM" id="SSF52540">
    <property type="entry name" value="P-loop containing nucleoside triphosphate hydrolases"/>
    <property type="match status" value="1"/>
</dbReference>
<dbReference type="Pfam" id="PF02954">
    <property type="entry name" value="HTH_8"/>
    <property type="match status" value="1"/>
</dbReference>
<keyword evidence="1" id="KW-0547">Nucleotide-binding</keyword>
<proteinExistence type="predicted"/>
<keyword evidence="3" id="KW-0902">Two-component regulatory system</keyword>
<evidence type="ECO:0000256" key="4">
    <source>
        <dbReference type="ARBA" id="ARBA00023015"/>
    </source>
</evidence>
<dbReference type="SUPFAM" id="SSF46689">
    <property type="entry name" value="Homeodomain-like"/>
    <property type="match status" value="1"/>
</dbReference>
<evidence type="ECO:0000256" key="1">
    <source>
        <dbReference type="ARBA" id="ARBA00022741"/>
    </source>
</evidence>
<evidence type="ECO:0000313" key="8">
    <source>
        <dbReference type="Proteomes" id="UP000248975"/>
    </source>
</evidence>
<dbReference type="PANTHER" id="PTHR32071">
    <property type="entry name" value="TRANSCRIPTIONAL REGULATORY PROTEIN"/>
    <property type="match status" value="1"/>
</dbReference>
<dbReference type="InterPro" id="IPR058031">
    <property type="entry name" value="AAA_lid_NorR"/>
</dbReference>
<evidence type="ECO:0000256" key="2">
    <source>
        <dbReference type="ARBA" id="ARBA00022840"/>
    </source>
</evidence>